<accession>A0AA36AYQ2</accession>
<evidence type="ECO:0000313" key="2">
    <source>
        <dbReference type="Proteomes" id="UP001162480"/>
    </source>
</evidence>
<dbReference type="EMBL" id="OX597819">
    <property type="protein sequence ID" value="CAI9724750.1"/>
    <property type="molecule type" value="Genomic_DNA"/>
</dbReference>
<protein>
    <submittedName>
        <fullName evidence="1">Uncharacterized protein</fullName>
    </submittedName>
</protein>
<organism evidence="1 2">
    <name type="scientific">Octopus vulgaris</name>
    <name type="common">Common octopus</name>
    <dbReference type="NCBI Taxonomy" id="6645"/>
    <lineage>
        <taxon>Eukaryota</taxon>
        <taxon>Metazoa</taxon>
        <taxon>Spiralia</taxon>
        <taxon>Lophotrochozoa</taxon>
        <taxon>Mollusca</taxon>
        <taxon>Cephalopoda</taxon>
        <taxon>Coleoidea</taxon>
        <taxon>Octopodiformes</taxon>
        <taxon>Octopoda</taxon>
        <taxon>Incirrata</taxon>
        <taxon>Octopodidae</taxon>
        <taxon>Octopus</taxon>
    </lineage>
</organism>
<dbReference type="AlphaFoldDB" id="A0AA36AYQ2"/>
<dbReference type="Proteomes" id="UP001162480">
    <property type="component" value="Chromosome 6"/>
</dbReference>
<gene>
    <name evidence="1" type="ORF">OCTVUL_1B018794</name>
</gene>
<proteinExistence type="predicted"/>
<reference evidence="1" key="1">
    <citation type="submission" date="2023-08" db="EMBL/GenBank/DDBJ databases">
        <authorList>
            <person name="Alioto T."/>
            <person name="Alioto T."/>
            <person name="Gomez Garrido J."/>
        </authorList>
    </citation>
    <scope>NUCLEOTIDE SEQUENCE</scope>
</reference>
<sequence>MVVEGATAARGLIIRADAGVSARAAAAAAGVVADIVGVGTGSVTAATIGPASIGIGRSATVDIRETVGQTSVEGQVPLVNVSDGAVGGVVGAAVVDVFKAVHCG</sequence>
<name>A0AA36AYQ2_OCTVU</name>
<keyword evidence="2" id="KW-1185">Reference proteome</keyword>
<evidence type="ECO:0000313" key="1">
    <source>
        <dbReference type="EMBL" id="CAI9724750.1"/>
    </source>
</evidence>